<sequence>MSPFFVASFSFNLIFKTMQKKITFLSLILLISCQKNETVYRNNEEPKAFEEKSIDLGRLKSGNDLIEDLFQELVDKSPELKSLENELKELKTGDTTDIFYNYNQKSEDYYASANRHINSIRDSVMKQKILNLIAKSEEKYSIQKSNVENLTKTINQKRSEISDYYNTLKIVLTIPLIEQYQKQHLPNKAPFEKLIEKENSLIEKIKSNTPR</sequence>
<evidence type="ECO:0000256" key="1">
    <source>
        <dbReference type="SAM" id="Coils"/>
    </source>
</evidence>
<organism evidence="2 3">
    <name type="scientific">Flavobacterium nitrogenifigens</name>
    <dbReference type="NCBI Taxonomy" id="1617283"/>
    <lineage>
        <taxon>Bacteria</taxon>
        <taxon>Pseudomonadati</taxon>
        <taxon>Bacteroidota</taxon>
        <taxon>Flavobacteriia</taxon>
        <taxon>Flavobacteriales</taxon>
        <taxon>Flavobacteriaceae</taxon>
        <taxon>Flavobacterium</taxon>
    </lineage>
</organism>
<dbReference type="EMBL" id="FXTQ01000001">
    <property type="protein sequence ID" value="SMO40390.1"/>
    <property type="molecule type" value="Genomic_DNA"/>
</dbReference>
<reference evidence="2 3" key="1">
    <citation type="submission" date="2017-05" db="EMBL/GenBank/DDBJ databases">
        <authorList>
            <person name="Varghese N."/>
            <person name="Submissions S."/>
        </authorList>
    </citation>
    <scope>NUCLEOTIDE SEQUENCE [LARGE SCALE GENOMIC DNA]</scope>
    <source>
        <strain evidence="2 3">DSM 29982</strain>
    </source>
</reference>
<evidence type="ECO:0000313" key="2">
    <source>
        <dbReference type="EMBL" id="SMO40390.1"/>
    </source>
</evidence>
<feature type="coiled-coil region" evidence="1">
    <location>
        <begin position="133"/>
        <end position="167"/>
    </location>
</feature>
<protein>
    <recommendedName>
        <fullName evidence="4">Lipoprotein</fullName>
    </recommendedName>
</protein>
<keyword evidence="3" id="KW-1185">Reference proteome</keyword>
<evidence type="ECO:0000313" key="3">
    <source>
        <dbReference type="Proteomes" id="UP000319267"/>
    </source>
</evidence>
<dbReference type="AlphaFoldDB" id="A0A521B0U6"/>
<dbReference type="Proteomes" id="UP000319267">
    <property type="component" value="Unassembled WGS sequence"/>
</dbReference>
<name>A0A521B0U6_9FLAO</name>
<evidence type="ECO:0008006" key="4">
    <source>
        <dbReference type="Google" id="ProtNLM"/>
    </source>
</evidence>
<accession>A0A521B0U6</accession>
<proteinExistence type="predicted"/>
<keyword evidence="1" id="KW-0175">Coiled coil</keyword>
<gene>
    <name evidence="2" type="ORF">SAMN06265220_101561</name>
</gene>